<sequence length="16" mass="1755">MSASRIGKYLGQTKSK</sequence>
<proteinExistence type="predicted"/>
<reference evidence="1" key="2">
    <citation type="journal article" date="2023" name="Int. J. Mol. Sci.">
        <title>De Novo Assembly and Annotation of 11 Diverse Shrub Willow (Salix) Genomes Reveals Novel Gene Organization in Sex-Linked Regions.</title>
        <authorList>
            <person name="Hyden B."/>
            <person name="Feng K."/>
            <person name="Yates T.B."/>
            <person name="Jawdy S."/>
            <person name="Cereghino C."/>
            <person name="Smart L.B."/>
            <person name="Muchero W."/>
        </authorList>
    </citation>
    <scope>NUCLEOTIDE SEQUENCE</scope>
    <source>
        <tissue evidence="1">Shoot tip</tissue>
    </source>
</reference>
<protein>
    <submittedName>
        <fullName evidence="1">Uncharacterized protein</fullName>
    </submittedName>
</protein>
<comment type="caution">
    <text evidence="1">The sequence shown here is derived from an EMBL/GenBank/DDBJ whole genome shotgun (WGS) entry which is preliminary data.</text>
</comment>
<dbReference type="Proteomes" id="UP001141253">
    <property type="component" value="Chromosome 8"/>
</dbReference>
<accession>A0ABQ9A5M4</accession>
<dbReference type="EMBL" id="JAPFFI010000023">
    <property type="protein sequence ID" value="KAJ6322661.1"/>
    <property type="molecule type" value="Genomic_DNA"/>
</dbReference>
<organism evidence="1 2">
    <name type="scientific">Salix suchowensis</name>
    <dbReference type="NCBI Taxonomy" id="1278906"/>
    <lineage>
        <taxon>Eukaryota</taxon>
        <taxon>Viridiplantae</taxon>
        <taxon>Streptophyta</taxon>
        <taxon>Embryophyta</taxon>
        <taxon>Tracheophyta</taxon>
        <taxon>Spermatophyta</taxon>
        <taxon>Magnoliopsida</taxon>
        <taxon>eudicotyledons</taxon>
        <taxon>Gunneridae</taxon>
        <taxon>Pentapetalae</taxon>
        <taxon>rosids</taxon>
        <taxon>fabids</taxon>
        <taxon>Malpighiales</taxon>
        <taxon>Salicaceae</taxon>
        <taxon>Saliceae</taxon>
        <taxon>Salix</taxon>
    </lineage>
</organism>
<name>A0ABQ9A5M4_9ROSI</name>
<evidence type="ECO:0000313" key="1">
    <source>
        <dbReference type="EMBL" id="KAJ6322661.1"/>
    </source>
</evidence>
<evidence type="ECO:0000313" key="2">
    <source>
        <dbReference type="Proteomes" id="UP001141253"/>
    </source>
</evidence>
<reference evidence="1" key="1">
    <citation type="submission" date="2022-10" db="EMBL/GenBank/DDBJ databases">
        <authorList>
            <person name="Hyden B.L."/>
            <person name="Feng K."/>
            <person name="Yates T."/>
            <person name="Jawdy S."/>
            <person name="Smart L.B."/>
            <person name="Muchero W."/>
        </authorList>
    </citation>
    <scope>NUCLEOTIDE SEQUENCE</scope>
    <source>
        <tissue evidence="1">Shoot tip</tissue>
    </source>
</reference>
<keyword evidence="2" id="KW-1185">Reference proteome</keyword>
<gene>
    <name evidence="1" type="ORF">OIU77_012492</name>
</gene>